<dbReference type="GO" id="GO:0042284">
    <property type="term" value="F:sphingolipid delta-4 desaturase activity"/>
    <property type="evidence" value="ECO:0007669"/>
    <property type="project" value="TreeGrafter"/>
</dbReference>
<sequence length="324" mass="36937">MIDREPGRIWRNSPTDAILLGICIVQFAGTIALAVLTPDGLWPRLGSAILVTAMVTYSVLIVNHMFVHQPWFTDDRLNALVSLMNSANIAQSVQAYQLSHVRNHHRYNNDRKRDGVTADLSSTYRYSRDDDHAPLWRYLVFSLAASAREFVGTWASLRRLCGVGPAETTLRGWAARHPARRAAELAQIRYDRLAHLSFIVLLAVLSWQWLLLCYLPAVAAAFTWVNVQNYYRHFGAEPESRYANSVSYYSRLYNRLTFNDGYHQEHHLRPTTHWTRLPEVAARYRERLDEAGRVVSTVPPVVGFLDTGRIDRIAQGSSATRDTQ</sequence>
<reference evidence="3 4" key="1">
    <citation type="submission" date="2016-04" db="EMBL/GenBank/DDBJ databases">
        <title>Complete genome sequence and analysis of deep-sea sediment isolate, Amycolatopsis sp. WP1.</title>
        <authorList>
            <person name="Wang H."/>
            <person name="Chen S."/>
            <person name="Wu Q."/>
        </authorList>
    </citation>
    <scope>NUCLEOTIDE SEQUENCE [LARGE SCALE GENOMIC DNA]</scope>
    <source>
        <strain evidence="3 4">WP1</strain>
    </source>
</reference>
<dbReference type="RefSeq" id="WP_113690733.1">
    <property type="nucleotide sequence ID" value="NZ_CP015163.1"/>
</dbReference>
<name>A0A344L0A4_9PSEU</name>
<proteinExistence type="predicted"/>
<dbReference type="Pfam" id="PF00487">
    <property type="entry name" value="FA_desaturase"/>
    <property type="match status" value="1"/>
</dbReference>
<feature type="transmembrane region" description="Helical" evidence="1">
    <location>
        <begin position="17"/>
        <end position="36"/>
    </location>
</feature>
<dbReference type="PANTHER" id="PTHR12879">
    <property type="entry name" value="SPHINGOLIPID DELTA 4 DESATURASE/C-4 HYDROXYLASE PROTEIN DES2"/>
    <property type="match status" value="1"/>
</dbReference>
<feature type="domain" description="Fatty acid desaturase" evidence="2">
    <location>
        <begin position="42"/>
        <end position="295"/>
    </location>
</feature>
<evidence type="ECO:0000313" key="3">
    <source>
        <dbReference type="EMBL" id="AXB41478.1"/>
    </source>
</evidence>
<evidence type="ECO:0000256" key="1">
    <source>
        <dbReference type="SAM" id="Phobius"/>
    </source>
</evidence>
<keyword evidence="1" id="KW-0812">Transmembrane</keyword>
<dbReference type="InterPro" id="IPR005804">
    <property type="entry name" value="FA_desaturase_dom"/>
</dbReference>
<dbReference type="EMBL" id="CP015163">
    <property type="protein sequence ID" value="AXB41478.1"/>
    <property type="molecule type" value="Genomic_DNA"/>
</dbReference>
<evidence type="ECO:0000259" key="2">
    <source>
        <dbReference type="Pfam" id="PF00487"/>
    </source>
</evidence>
<dbReference type="KEGG" id="aab:A4R43_02180"/>
<dbReference type="OrthoDB" id="634389at2"/>
<dbReference type="GO" id="GO:0046513">
    <property type="term" value="P:ceramide biosynthetic process"/>
    <property type="evidence" value="ECO:0007669"/>
    <property type="project" value="TreeGrafter"/>
</dbReference>
<keyword evidence="1" id="KW-1133">Transmembrane helix</keyword>
<dbReference type="GO" id="GO:0016020">
    <property type="term" value="C:membrane"/>
    <property type="evidence" value="ECO:0007669"/>
    <property type="project" value="GOC"/>
</dbReference>
<keyword evidence="4" id="KW-1185">Reference proteome</keyword>
<organism evidence="3 4">
    <name type="scientific">Amycolatopsis albispora</name>
    <dbReference type="NCBI Taxonomy" id="1804986"/>
    <lineage>
        <taxon>Bacteria</taxon>
        <taxon>Bacillati</taxon>
        <taxon>Actinomycetota</taxon>
        <taxon>Actinomycetes</taxon>
        <taxon>Pseudonocardiales</taxon>
        <taxon>Pseudonocardiaceae</taxon>
        <taxon>Amycolatopsis</taxon>
    </lineage>
</organism>
<dbReference type="AlphaFoldDB" id="A0A344L0A4"/>
<protein>
    <recommendedName>
        <fullName evidence="2">Fatty acid desaturase domain-containing protein</fullName>
    </recommendedName>
</protein>
<dbReference type="PANTHER" id="PTHR12879:SF8">
    <property type="entry name" value="SPHINGOLIPID DELTA(4)-DESATURASE DES1"/>
    <property type="match status" value="1"/>
</dbReference>
<feature type="transmembrane region" description="Helical" evidence="1">
    <location>
        <begin position="198"/>
        <end position="225"/>
    </location>
</feature>
<accession>A0A344L0A4</accession>
<gene>
    <name evidence="3" type="ORF">A4R43_02180</name>
</gene>
<evidence type="ECO:0000313" key="4">
    <source>
        <dbReference type="Proteomes" id="UP000250434"/>
    </source>
</evidence>
<keyword evidence="1" id="KW-0472">Membrane</keyword>
<dbReference type="Proteomes" id="UP000250434">
    <property type="component" value="Chromosome"/>
</dbReference>
<feature type="transmembrane region" description="Helical" evidence="1">
    <location>
        <begin position="48"/>
        <end position="67"/>
    </location>
</feature>